<dbReference type="Gene3D" id="1.10.10.10">
    <property type="entry name" value="Winged helix-like DNA-binding domain superfamily/Winged helix DNA-binding domain"/>
    <property type="match status" value="1"/>
</dbReference>
<dbReference type="InterPro" id="IPR036390">
    <property type="entry name" value="WH_DNA-bd_sf"/>
</dbReference>
<dbReference type="Gene3D" id="3.40.190.10">
    <property type="entry name" value="Periplasmic binding protein-like II"/>
    <property type="match status" value="2"/>
</dbReference>
<name>A0A6N7LBW2_SINTE</name>
<dbReference type="GO" id="GO:0003700">
    <property type="term" value="F:DNA-binding transcription factor activity"/>
    <property type="evidence" value="ECO:0007669"/>
    <property type="project" value="InterPro"/>
</dbReference>
<organism evidence="7 8">
    <name type="scientific">Sinorhizobium terangae</name>
    <dbReference type="NCBI Taxonomy" id="110322"/>
    <lineage>
        <taxon>Bacteria</taxon>
        <taxon>Pseudomonadati</taxon>
        <taxon>Pseudomonadota</taxon>
        <taxon>Alphaproteobacteria</taxon>
        <taxon>Hyphomicrobiales</taxon>
        <taxon>Rhizobiaceae</taxon>
        <taxon>Sinorhizobium/Ensifer group</taxon>
        <taxon>Sinorhizobium</taxon>
    </lineage>
</organism>
<dbReference type="AlphaFoldDB" id="A0A6N7LBW2"/>
<keyword evidence="8" id="KW-1185">Reference proteome</keyword>
<evidence type="ECO:0000256" key="4">
    <source>
        <dbReference type="ARBA" id="ARBA00023163"/>
    </source>
</evidence>
<feature type="compositionally biased region" description="Basic residues" evidence="5">
    <location>
        <begin position="309"/>
        <end position="319"/>
    </location>
</feature>
<reference evidence="7 8" key="1">
    <citation type="journal article" date="2013" name="Genome Biol.">
        <title>Comparative genomics of the core and accessory genomes of 48 Sinorhizobium strains comprising five genospecies.</title>
        <authorList>
            <person name="Sugawara M."/>
            <person name="Epstein B."/>
            <person name="Badgley B.D."/>
            <person name="Unno T."/>
            <person name="Xu L."/>
            <person name="Reese J."/>
            <person name="Gyaneshwar P."/>
            <person name="Denny R."/>
            <person name="Mudge J."/>
            <person name="Bharti A.K."/>
            <person name="Farmer A.D."/>
            <person name="May G.D."/>
            <person name="Woodward J.E."/>
            <person name="Medigue C."/>
            <person name="Vallenet D."/>
            <person name="Lajus A."/>
            <person name="Rouy Z."/>
            <person name="Martinez-Vaz B."/>
            <person name="Tiffin P."/>
            <person name="Young N.D."/>
            <person name="Sadowsky M.J."/>
        </authorList>
    </citation>
    <scope>NUCLEOTIDE SEQUENCE [LARGE SCALE GENOMIC DNA]</scope>
    <source>
        <strain evidence="7 8">USDA4894</strain>
    </source>
</reference>
<dbReference type="SUPFAM" id="SSF46785">
    <property type="entry name" value="Winged helix' DNA-binding domain"/>
    <property type="match status" value="1"/>
</dbReference>
<keyword evidence="3" id="KW-0238">DNA-binding</keyword>
<evidence type="ECO:0000259" key="6">
    <source>
        <dbReference type="PROSITE" id="PS50931"/>
    </source>
</evidence>
<comment type="caution">
    <text evidence="7">The sequence shown here is derived from an EMBL/GenBank/DDBJ whole genome shotgun (WGS) entry which is preliminary data.</text>
</comment>
<gene>
    <name evidence="7" type="ORF">GHK62_07935</name>
</gene>
<comment type="similarity">
    <text evidence="1">Belongs to the LysR transcriptional regulatory family.</text>
</comment>
<dbReference type="RefSeq" id="WP_153437871.1">
    <property type="nucleotide sequence ID" value="NZ_JACIGA010000008.1"/>
</dbReference>
<keyword evidence="2" id="KW-0805">Transcription regulation</keyword>
<evidence type="ECO:0000256" key="2">
    <source>
        <dbReference type="ARBA" id="ARBA00023015"/>
    </source>
</evidence>
<dbReference type="Proteomes" id="UP000439983">
    <property type="component" value="Unassembled WGS sequence"/>
</dbReference>
<keyword evidence="4" id="KW-0804">Transcription</keyword>
<dbReference type="GO" id="GO:0003677">
    <property type="term" value="F:DNA binding"/>
    <property type="evidence" value="ECO:0007669"/>
    <property type="project" value="UniProtKB-KW"/>
</dbReference>
<feature type="domain" description="HTH lysR-type" evidence="6">
    <location>
        <begin position="1"/>
        <end position="58"/>
    </location>
</feature>
<dbReference type="InterPro" id="IPR000847">
    <property type="entry name" value="LysR_HTH_N"/>
</dbReference>
<dbReference type="InterPro" id="IPR036388">
    <property type="entry name" value="WH-like_DNA-bd_sf"/>
</dbReference>
<dbReference type="InterPro" id="IPR005119">
    <property type="entry name" value="LysR_subst-bd"/>
</dbReference>
<accession>A0A6N7LBW2</accession>
<dbReference type="PROSITE" id="PS50931">
    <property type="entry name" value="HTH_LYSR"/>
    <property type="match status" value="1"/>
</dbReference>
<feature type="region of interest" description="Disordered" evidence="5">
    <location>
        <begin position="294"/>
        <end position="319"/>
    </location>
</feature>
<dbReference type="CDD" id="cd08414">
    <property type="entry name" value="PBP2_LTTR_aromatics_like"/>
    <property type="match status" value="1"/>
</dbReference>
<dbReference type="SUPFAM" id="SSF53850">
    <property type="entry name" value="Periplasmic binding protein-like II"/>
    <property type="match status" value="1"/>
</dbReference>
<evidence type="ECO:0000313" key="8">
    <source>
        <dbReference type="Proteomes" id="UP000439983"/>
    </source>
</evidence>
<dbReference type="FunFam" id="1.10.10.10:FF:000001">
    <property type="entry name" value="LysR family transcriptional regulator"/>
    <property type="match status" value="1"/>
</dbReference>
<dbReference type="GO" id="GO:0032993">
    <property type="term" value="C:protein-DNA complex"/>
    <property type="evidence" value="ECO:0007669"/>
    <property type="project" value="TreeGrafter"/>
</dbReference>
<protein>
    <submittedName>
        <fullName evidence="7">LysR family transcriptional regulator</fullName>
    </submittedName>
</protein>
<evidence type="ECO:0000256" key="5">
    <source>
        <dbReference type="SAM" id="MobiDB-lite"/>
    </source>
</evidence>
<dbReference type="Pfam" id="PF00126">
    <property type="entry name" value="HTH_1"/>
    <property type="match status" value="1"/>
</dbReference>
<sequence length="319" mass="35874">MEVRQMRCFATLAEELHFGRAAATLAMAQPALSVQIQTLERELGVQLLTRSTRRVQLTKAGEVFYERCIRVLRDIENSSAVVRAVAGKDVDRITIGTIYPATFGVLPLFLSKLGKRFPDVQIHISSGSTDAIIRDLEKGRINLGFIRPVENIGSLRWQSIANERYLLAVPLGSPLEMAETVTLSDLKRERIISFSRSNLSYTEKYFFEQFRKHGLLDQVAYSCDDTLSLVSLVAAGIGVGFVPEWTKDLPHRSFRLREVEGVDFTIGMGLAWNKEDPTANREEFVEIGRSLTSVWRPRQPSGGHSERTGKKRHRSAHGE</sequence>
<evidence type="ECO:0000256" key="1">
    <source>
        <dbReference type="ARBA" id="ARBA00009437"/>
    </source>
</evidence>
<evidence type="ECO:0000256" key="3">
    <source>
        <dbReference type="ARBA" id="ARBA00023125"/>
    </source>
</evidence>
<dbReference type="PRINTS" id="PR00039">
    <property type="entry name" value="HTHLYSR"/>
</dbReference>
<proteinExistence type="inferred from homology"/>
<dbReference type="Pfam" id="PF03466">
    <property type="entry name" value="LysR_substrate"/>
    <property type="match status" value="1"/>
</dbReference>
<dbReference type="OrthoDB" id="9811588at2"/>
<dbReference type="PANTHER" id="PTHR30346">
    <property type="entry name" value="TRANSCRIPTIONAL DUAL REGULATOR HCAR-RELATED"/>
    <property type="match status" value="1"/>
</dbReference>
<dbReference type="PANTHER" id="PTHR30346:SF0">
    <property type="entry name" value="HCA OPERON TRANSCRIPTIONAL ACTIVATOR HCAR"/>
    <property type="match status" value="1"/>
</dbReference>
<evidence type="ECO:0000313" key="7">
    <source>
        <dbReference type="EMBL" id="MQX14689.1"/>
    </source>
</evidence>
<dbReference type="EMBL" id="WITC01000033">
    <property type="protein sequence ID" value="MQX14689.1"/>
    <property type="molecule type" value="Genomic_DNA"/>
</dbReference>